<evidence type="ECO:0000259" key="3">
    <source>
        <dbReference type="PROSITE" id="PS50853"/>
    </source>
</evidence>
<protein>
    <recommendedName>
        <fullName evidence="3">Fibronectin type-III domain-containing protein</fullName>
    </recommendedName>
</protein>
<dbReference type="PROSITE" id="PS50853">
    <property type="entry name" value="FN3"/>
    <property type="match status" value="1"/>
</dbReference>
<keyword evidence="1" id="KW-0378">Hydrolase</keyword>
<name>A0A1I0LU13_9ACTN</name>
<evidence type="ECO:0000313" key="5">
    <source>
        <dbReference type="Proteomes" id="UP000199361"/>
    </source>
</evidence>
<dbReference type="OrthoDB" id="3412323at2"/>
<evidence type="ECO:0000313" key="4">
    <source>
        <dbReference type="EMBL" id="SEU46637.1"/>
    </source>
</evidence>
<keyword evidence="2" id="KW-0624">Polysaccharide degradation</keyword>
<dbReference type="Proteomes" id="UP000199361">
    <property type="component" value="Unassembled WGS sequence"/>
</dbReference>
<keyword evidence="2" id="KW-0119">Carbohydrate metabolism</keyword>
<dbReference type="EMBL" id="FOHX01000027">
    <property type="protein sequence ID" value="SEU46637.1"/>
    <property type="molecule type" value="Genomic_DNA"/>
</dbReference>
<evidence type="ECO:0000256" key="1">
    <source>
        <dbReference type="ARBA" id="ARBA00023295"/>
    </source>
</evidence>
<reference evidence="4 5" key="1">
    <citation type="submission" date="2016-10" db="EMBL/GenBank/DDBJ databases">
        <authorList>
            <person name="de Groot N.N."/>
        </authorList>
    </citation>
    <scope>NUCLEOTIDE SEQUENCE [LARGE SCALE GENOMIC DNA]</scope>
    <source>
        <strain evidence="4 5">CGMCC 4.5598</strain>
    </source>
</reference>
<accession>A0A1I0LU13</accession>
<evidence type="ECO:0000256" key="2">
    <source>
        <dbReference type="ARBA" id="ARBA00023326"/>
    </source>
</evidence>
<feature type="domain" description="Fibronectin type-III" evidence="3">
    <location>
        <begin position="407"/>
        <end position="511"/>
    </location>
</feature>
<organism evidence="4 5">
    <name type="scientific">Nonomuraea wenchangensis</name>
    <dbReference type="NCBI Taxonomy" id="568860"/>
    <lineage>
        <taxon>Bacteria</taxon>
        <taxon>Bacillati</taxon>
        <taxon>Actinomycetota</taxon>
        <taxon>Actinomycetes</taxon>
        <taxon>Streptosporangiales</taxon>
        <taxon>Streptosporangiaceae</taxon>
        <taxon>Nonomuraea</taxon>
    </lineage>
</organism>
<dbReference type="SUPFAM" id="SSF49265">
    <property type="entry name" value="Fibronectin type III"/>
    <property type="match status" value="1"/>
</dbReference>
<dbReference type="STRING" id="568860.SAMN05421811_127102"/>
<proteinExistence type="predicted"/>
<dbReference type="InterPro" id="IPR013783">
    <property type="entry name" value="Ig-like_fold"/>
</dbReference>
<keyword evidence="5" id="KW-1185">Reference proteome</keyword>
<dbReference type="CDD" id="cd00063">
    <property type="entry name" value="FN3"/>
    <property type="match status" value="1"/>
</dbReference>
<dbReference type="InterPro" id="IPR036116">
    <property type="entry name" value="FN3_sf"/>
</dbReference>
<gene>
    <name evidence="4" type="ORF">SAMN05421811_127102</name>
</gene>
<keyword evidence="1" id="KW-0326">Glycosidase</keyword>
<dbReference type="AlphaFoldDB" id="A0A1I0LU13"/>
<dbReference type="GO" id="GO:0000272">
    <property type="term" value="P:polysaccharide catabolic process"/>
    <property type="evidence" value="ECO:0007669"/>
    <property type="project" value="UniProtKB-KW"/>
</dbReference>
<dbReference type="Gene3D" id="2.60.40.10">
    <property type="entry name" value="Immunoglobulins"/>
    <property type="match status" value="1"/>
</dbReference>
<dbReference type="RefSeq" id="WP_091094071.1">
    <property type="nucleotide sequence ID" value="NZ_FOHX01000027.1"/>
</dbReference>
<dbReference type="InterPro" id="IPR003961">
    <property type="entry name" value="FN3_dom"/>
</dbReference>
<sequence length="909" mass="95766">MQVITPGRPEPYALRLTAYAPNGARLGTLPHHLGFEAGIPLNDVPSLRLTYPAAGAGAELLTAPVEIAVEVSVGGGPWLEPNDARFLRIKRGSNATDATGARSYDCPGYAWMLRKLVLHPGPVMVEGKRPFSAVSAGAILRTFVDEGHARGTLPGLAVAFTTTHDSAGQPWDKTLTLQVEPGADLLTLLLNLSEQGVLDWTMTGRTLRAYNEGTILGEDLAAGHAPVDLRLGRDIDDAPATATLEDLASAILVRGEAGLSVEVTNPSAPQPWGRWETAQSQGGVADEGTAILLGTNALARAGRERTQLTRGIRVEAARWLPLVHYRPGDLVLAPGETGAMEPVRVRQITVSVGQDGGIGGNLVLHDRFIERELRLARQAAGILAGGVSSGGTGGTPAPEPSGRVAAAPAGLIVEPAAYTDEHGFARGQITATWTPVTADVNGVALDVDGYELYARVNATGQVWRHIATSDDTTATYSPLVVATTYAFKVRATAAGTKGAFGPEFVVLVPDDVTPPPVPSTPVLSTRLGVIDAAWNGLGSSGEPMPPDFEHVRVHMAADAEGPWTVVDHLRAAGSALIADQPYNTPRWFRLTSVDRRGNTSAPSAAASIATQPLVNGDIIGEVIDGANIVPGTVNAADAVIANTITGGLIQALAIETPHLKANAVTLDKLAAGSVDATRLTATAIDGKTITGAFIRTAATGRRLEFAPPGATYPEMRFIPASAGSNYTRLRTRDDQWPGEATFEITSGTNSGVTAASQTSIAAGFMQMQVRDSTLSNPNGGLMELAESYARYGYFRSADREQYFWFDNSGRTRHVGKWWDFTALGPTAGILAGSVTFASAGSGANIRFLSYGASMDGNMGPVVVMRRGLSSPTSHTPSGSWYVTESLQTGFRISTSFPDGFAIYWWAHRH</sequence>
<dbReference type="GO" id="GO:0016798">
    <property type="term" value="F:hydrolase activity, acting on glycosyl bonds"/>
    <property type="evidence" value="ECO:0007669"/>
    <property type="project" value="UniProtKB-KW"/>
</dbReference>